<evidence type="ECO:0000313" key="1">
    <source>
        <dbReference type="EMBL" id="MFA0809549.1"/>
    </source>
</evidence>
<sequence length="303" mass="34589">MFKSSVISYPNRGNYGDSRYRGNCSGYVIKDFLETYGYQDGLFVDPSEGGGTSRDVANELGVRYIGLDLSKGFNLCTDDLYLTLGERASTIFWHSPYWRMIPYSGKNAMWGNKPHPFDLSHASSLQDFLSGCQLAISNIYDALRTKGTYGILIGNWRHQGEYYNLSSMLERLCPGKLVDEIIKVQHNCVSDRKTYRGSHFVRIAHEKLLVFQKANELFGFALAYSIQKRIELTKSITWKSAVKRILMSNGGPMALAEIYMQAEPYIAQTNNNHPHSKIRQILQDSRYFRRVERGVFDLVREAA</sequence>
<keyword evidence="1" id="KW-0489">Methyltransferase</keyword>
<reference evidence="1 2" key="1">
    <citation type="submission" date="2024-08" db="EMBL/GenBank/DDBJ databases">
        <authorList>
            <person name="Ishaq N."/>
        </authorList>
    </citation>
    <scope>NUCLEOTIDE SEQUENCE [LARGE SCALE GENOMIC DNA]</scope>
    <source>
        <strain evidence="1 2">DSM 18651</strain>
    </source>
</reference>
<organism evidence="1 2">
    <name type="scientific">Microbulbifer epialgicus</name>
    <dbReference type="NCBI Taxonomy" id="393907"/>
    <lineage>
        <taxon>Bacteria</taxon>
        <taxon>Pseudomonadati</taxon>
        <taxon>Pseudomonadota</taxon>
        <taxon>Gammaproteobacteria</taxon>
        <taxon>Cellvibrionales</taxon>
        <taxon>Microbulbiferaceae</taxon>
        <taxon>Microbulbifer</taxon>
    </lineage>
</organism>
<dbReference type="GO" id="GO:0008168">
    <property type="term" value="F:methyltransferase activity"/>
    <property type="evidence" value="ECO:0007669"/>
    <property type="project" value="UniProtKB-KW"/>
</dbReference>
<protein>
    <submittedName>
        <fullName evidence="1">DNA adenine modification methylase</fullName>
    </submittedName>
</protein>
<comment type="caution">
    <text evidence="1">The sequence shown here is derived from an EMBL/GenBank/DDBJ whole genome shotgun (WGS) entry which is preliminary data.</text>
</comment>
<dbReference type="EMBL" id="JBGMEK010000001">
    <property type="protein sequence ID" value="MFA0809549.1"/>
    <property type="molecule type" value="Genomic_DNA"/>
</dbReference>
<dbReference type="Gene3D" id="3.40.50.150">
    <property type="entry name" value="Vaccinia Virus protein VP39"/>
    <property type="match status" value="1"/>
</dbReference>
<dbReference type="Proteomes" id="UP001569428">
    <property type="component" value="Unassembled WGS sequence"/>
</dbReference>
<dbReference type="SUPFAM" id="SSF53335">
    <property type="entry name" value="S-adenosyl-L-methionine-dependent methyltransferases"/>
    <property type="match status" value="1"/>
</dbReference>
<proteinExistence type="predicted"/>
<name>A0ABV4NU78_9GAMM</name>
<evidence type="ECO:0000313" key="2">
    <source>
        <dbReference type="Proteomes" id="UP001569428"/>
    </source>
</evidence>
<dbReference type="RefSeq" id="WP_371837166.1">
    <property type="nucleotide sequence ID" value="NZ_JBGMEK010000001.1"/>
</dbReference>
<accession>A0ABV4NU78</accession>
<keyword evidence="1" id="KW-0808">Transferase</keyword>
<dbReference type="InterPro" id="IPR029063">
    <property type="entry name" value="SAM-dependent_MTases_sf"/>
</dbReference>
<keyword evidence="2" id="KW-1185">Reference proteome</keyword>
<dbReference type="GO" id="GO:0032259">
    <property type="term" value="P:methylation"/>
    <property type="evidence" value="ECO:0007669"/>
    <property type="project" value="UniProtKB-KW"/>
</dbReference>
<gene>
    <name evidence="1" type="ORF">ACCI49_01335</name>
</gene>